<dbReference type="EMBL" id="JAAEDM010000106">
    <property type="protein sequence ID" value="MBR0674016.1"/>
    <property type="molecule type" value="Genomic_DNA"/>
</dbReference>
<gene>
    <name evidence="1" type="ORF">GXW76_22785</name>
</gene>
<dbReference type="PROSITE" id="PS51257">
    <property type="entry name" value="PROKAR_LIPOPROTEIN"/>
    <property type="match status" value="1"/>
</dbReference>
<evidence type="ECO:0000313" key="1">
    <source>
        <dbReference type="EMBL" id="MBR0674016.1"/>
    </source>
</evidence>
<accession>A0A9X9X3N7</accession>
<dbReference type="SUPFAM" id="SSF159270">
    <property type="entry name" value="YmcC-like"/>
    <property type="match status" value="1"/>
</dbReference>
<keyword evidence="2" id="KW-1185">Reference proteome</keyword>
<dbReference type="Gene3D" id="2.40.360.10">
    <property type="entry name" value="YmcC-like"/>
    <property type="match status" value="1"/>
</dbReference>
<dbReference type="AlphaFoldDB" id="A0A9X9X3N7"/>
<keyword evidence="1" id="KW-0449">Lipoprotein</keyword>
<comment type="caution">
    <text evidence="1">The sequence shown here is derived from an EMBL/GenBank/DDBJ whole genome shotgun (WGS) entry which is preliminary data.</text>
</comment>
<evidence type="ECO:0000313" key="2">
    <source>
        <dbReference type="Proteomes" id="UP001138751"/>
    </source>
</evidence>
<proteinExistence type="predicted"/>
<reference evidence="1" key="1">
    <citation type="submission" date="2020-01" db="EMBL/GenBank/DDBJ databases">
        <authorList>
            <person name="Rat A."/>
        </authorList>
    </citation>
    <scope>NUCLEOTIDE SEQUENCE</scope>
    <source>
        <strain evidence="1">LMG 31231</strain>
    </source>
</reference>
<organism evidence="1 2">
    <name type="scientific">Neoroseomonas soli</name>
    <dbReference type="NCBI Taxonomy" id="1081025"/>
    <lineage>
        <taxon>Bacteria</taxon>
        <taxon>Pseudomonadati</taxon>
        <taxon>Pseudomonadota</taxon>
        <taxon>Alphaproteobacteria</taxon>
        <taxon>Acetobacterales</taxon>
        <taxon>Acetobacteraceae</taxon>
        <taxon>Neoroseomonas</taxon>
    </lineage>
</organism>
<dbReference type="RefSeq" id="WP_211864444.1">
    <property type="nucleotide sequence ID" value="NZ_JAAEDM010000106.1"/>
</dbReference>
<dbReference type="InterPro" id="IPR023373">
    <property type="entry name" value="YmcC_sf"/>
</dbReference>
<name>A0A9X9X3N7_9PROT</name>
<dbReference type="Proteomes" id="UP001138751">
    <property type="component" value="Unassembled WGS sequence"/>
</dbReference>
<sequence length="230" mass="24775">MRGIPTLFLLLLAACGETTGADVLRAVVWPIPLPASLFEATPAEREGEWDAPAADPSPSEPALALSLGSRRAVATLVQEEGERRLWRTPGGVVVATEGARVVATAGLRRVLAATRFEGADPLARLPELGEGEWRGTRVVDVMRSSTDPSRMEFGLRLDCRLRAAPPEAEDTLLVEESCRGAARFTNRFWADARSYAVFRSEQWVGEGLPPLVVEVLAAPAAPAEVITLPR</sequence>
<dbReference type="Pfam" id="PF11102">
    <property type="entry name" value="YjbF"/>
    <property type="match status" value="1"/>
</dbReference>
<protein>
    <submittedName>
        <fullName evidence="1">YjbF family lipoprotein</fullName>
    </submittedName>
</protein>
<reference evidence="1" key="2">
    <citation type="journal article" date="2021" name="Syst. Appl. Microbiol.">
        <title>Roseomonas hellenica sp. nov., isolated from roots of wild-growing Alkanna tinctoria.</title>
        <authorList>
            <person name="Rat A."/>
            <person name="Naranjo H.D."/>
            <person name="Lebbe L."/>
            <person name="Cnockaert M."/>
            <person name="Krigas N."/>
            <person name="Grigoriadou K."/>
            <person name="Maloupa E."/>
            <person name="Willems A."/>
        </authorList>
    </citation>
    <scope>NUCLEOTIDE SEQUENCE</scope>
    <source>
        <strain evidence="1">LMG 31231</strain>
    </source>
</reference>
<dbReference type="InterPro" id="IPR021308">
    <property type="entry name" value="GfcB"/>
</dbReference>